<evidence type="ECO:0000313" key="2">
    <source>
        <dbReference type="Proteomes" id="UP000499080"/>
    </source>
</evidence>
<comment type="caution">
    <text evidence="1">The sequence shown here is derived from an EMBL/GenBank/DDBJ whole genome shotgun (WGS) entry which is preliminary data.</text>
</comment>
<name>A0A4Y2TJN4_ARAVE</name>
<dbReference type="EMBL" id="BGPR01028958">
    <property type="protein sequence ID" value="GBO00442.1"/>
    <property type="molecule type" value="Genomic_DNA"/>
</dbReference>
<evidence type="ECO:0000313" key="1">
    <source>
        <dbReference type="EMBL" id="GBO00442.1"/>
    </source>
</evidence>
<protein>
    <submittedName>
        <fullName evidence="1">Uncharacterized protein</fullName>
    </submittedName>
</protein>
<dbReference type="AlphaFoldDB" id="A0A4Y2TJN4"/>
<dbReference type="Proteomes" id="UP000499080">
    <property type="component" value="Unassembled WGS sequence"/>
</dbReference>
<reference evidence="1 2" key="1">
    <citation type="journal article" date="2019" name="Sci. Rep.">
        <title>Orb-weaving spider Araneus ventricosus genome elucidates the spidroin gene catalogue.</title>
        <authorList>
            <person name="Kono N."/>
            <person name="Nakamura H."/>
            <person name="Ohtoshi R."/>
            <person name="Moran D.A.P."/>
            <person name="Shinohara A."/>
            <person name="Yoshida Y."/>
            <person name="Fujiwara M."/>
            <person name="Mori M."/>
            <person name="Tomita M."/>
            <person name="Arakawa K."/>
        </authorList>
    </citation>
    <scope>NUCLEOTIDE SEQUENCE [LARGE SCALE GENOMIC DNA]</scope>
</reference>
<dbReference type="InterPro" id="IPR036397">
    <property type="entry name" value="RNaseH_sf"/>
</dbReference>
<gene>
    <name evidence="1" type="ORF">AVEN_251490_1</name>
</gene>
<keyword evidence="2" id="KW-1185">Reference proteome</keyword>
<dbReference type="PANTHER" id="PTHR47326">
    <property type="entry name" value="TRANSPOSABLE ELEMENT TC3 TRANSPOSASE-LIKE PROTEIN"/>
    <property type="match status" value="1"/>
</dbReference>
<dbReference type="Gene3D" id="3.30.420.10">
    <property type="entry name" value="Ribonuclease H-like superfamily/Ribonuclease H"/>
    <property type="match status" value="1"/>
</dbReference>
<proteinExistence type="predicted"/>
<organism evidence="1 2">
    <name type="scientific">Araneus ventricosus</name>
    <name type="common">Orbweaver spider</name>
    <name type="synonym">Epeira ventricosa</name>
    <dbReference type="NCBI Taxonomy" id="182803"/>
    <lineage>
        <taxon>Eukaryota</taxon>
        <taxon>Metazoa</taxon>
        <taxon>Ecdysozoa</taxon>
        <taxon>Arthropoda</taxon>
        <taxon>Chelicerata</taxon>
        <taxon>Arachnida</taxon>
        <taxon>Araneae</taxon>
        <taxon>Araneomorphae</taxon>
        <taxon>Entelegynae</taxon>
        <taxon>Araneoidea</taxon>
        <taxon>Araneidae</taxon>
        <taxon>Araneus</taxon>
    </lineage>
</organism>
<accession>A0A4Y2TJN4</accession>
<dbReference type="PANTHER" id="PTHR47326:SF1">
    <property type="entry name" value="HTH PSQ-TYPE DOMAIN-CONTAINING PROTEIN"/>
    <property type="match status" value="1"/>
</dbReference>
<dbReference type="GO" id="GO:0003676">
    <property type="term" value="F:nucleic acid binding"/>
    <property type="evidence" value="ECO:0007669"/>
    <property type="project" value="InterPro"/>
</dbReference>
<sequence length="85" mass="9983">MQDGVPLHFNHEVRQYLNGTILTSCDFYLWGYSKDTLYVPPRPDILQDFRDRIVTAVSSVTRGQLLHVWQGMDCRFDVCRQWSSC</sequence>